<protein>
    <submittedName>
        <fullName evidence="2">Uncharacterized protein</fullName>
    </submittedName>
</protein>
<accession>A0A2N5TVG4</accession>
<comment type="caution">
    <text evidence="2">The sequence shown here is derived from an EMBL/GenBank/DDBJ whole genome shotgun (WGS) entry which is preliminary data.</text>
</comment>
<evidence type="ECO:0000313" key="3">
    <source>
        <dbReference type="Proteomes" id="UP000235388"/>
    </source>
</evidence>
<evidence type="ECO:0000256" key="1">
    <source>
        <dbReference type="SAM" id="MobiDB-lite"/>
    </source>
</evidence>
<evidence type="ECO:0000313" key="2">
    <source>
        <dbReference type="EMBL" id="PLW29483.1"/>
    </source>
</evidence>
<proteinExistence type="predicted"/>
<gene>
    <name evidence="2" type="ORF">PCANC_26061</name>
</gene>
<dbReference type="EMBL" id="PGCJ01000409">
    <property type="protein sequence ID" value="PLW29483.1"/>
    <property type="molecule type" value="Genomic_DNA"/>
</dbReference>
<sequence>MSNNHPSNQMAVTGELEQDLYGTERPVAASSGLDGCGEAIERQSSQLYGQDGQDDDTMEARSEM</sequence>
<organism evidence="2 3">
    <name type="scientific">Puccinia coronata f. sp. avenae</name>
    <dbReference type="NCBI Taxonomy" id="200324"/>
    <lineage>
        <taxon>Eukaryota</taxon>
        <taxon>Fungi</taxon>
        <taxon>Dikarya</taxon>
        <taxon>Basidiomycota</taxon>
        <taxon>Pucciniomycotina</taxon>
        <taxon>Pucciniomycetes</taxon>
        <taxon>Pucciniales</taxon>
        <taxon>Pucciniaceae</taxon>
        <taxon>Puccinia</taxon>
    </lineage>
</organism>
<name>A0A2N5TVG4_9BASI</name>
<dbReference type="AlphaFoldDB" id="A0A2N5TVG4"/>
<feature type="compositionally biased region" description="Polar residues" evidence="1">
    <location>
        <begin position="1"/>
        <end position="11"/>
    </location>
</feature>
<reference evidence="2 3" key="1">
    <citation type="submission" date="2017-11" db="EMBL/GenBank/DDBJ databases">
        <title>De novo assembly and phasing of dikaryotic genomes from two isolates of Puccinia coronata f. sp. avenae, the causal agent of oat crown rust.</title>
        <authorList>
            <person name="Miller M.E."/>
            <person name="Zhang Y."/>
            <person name="Omidvar V."/>
            <person name="Sperschneider J."/>
            <person name="Schwessinger B."/>
            <person name="Raley C."/>
            <person name="Palmer J.M."/>
            <person name="Garnica D."/>
            <person name="Upadhyaya N."/>
            <person name="Rathjen J."/>
            <person name="Taylor J.M."/>
            <person name="Park R.F."/>
            <person name="Dodds P.N."/>
            <person name="Hirsch C.D."/>
            <person name="Kianian S.F."/>
            <person name="Figueroa M."/>
        </authorList>
    </citation>
    <scope>NUCLEOTIDE SEQUENCE [LARGE SCALE GENOMIC DNA]</scope>
    <source>
        <strain evidence="2">12NC29</strain>
    </source>
</reference>
<feature type="region of interest" description="Disordered" evidence="1">
    <location>
        <begin position="1"/>
        <end position="64"/>
    </location>
</feature>
<keyword evidence="3" id="KW-1185">Reference proteome</keyword>
<dbReference type="Proteomes" id="UP000235388">
    <property type="component" value="Unassembled WGS sequence"/>
</dbReference>